<evidence type="ECO:0000256" key="1">
    <source>
        <dbReference type="ARBA" id="ARBA00005715"/>
    </source>
</evidence>
<protein>
    <recommendedName>
        <fullName evidence="11">3-oxo-tetronate kinase</fullName>
        <ecNumber evidence="10">2.7.1.217</ecNumber>
    </recommendedName>
    <alternativeName>
        <fullName evidence="12">3-dehydrotetronate 4-kinase</fullName>
    </alternativeName>
</protein>
<evidence type="ECO:0000256" key="4">
    <source>
        <dbReference type="ARBA" id="ARBA00022777"/>
    </source>
</evidence>
<reference evidence="15 16" key="1">
    <citation type="submission" date="2017-04" db="EMBL/GenBank/DDBJ databases">
        <authorList>
            <person name="Afonso C.L."/>
            <person name="Miller P.J."/>
            <person name="Scott M.A."/>
            <person name="Spackman E."/>
            <person name="Goraichik I."/>
            <person name="Dimitrov K.M."/>
            <person name="Suarez D.L."/>
            <person name="Swayne D.E."/>
        </authorList>
    </citation>
    <scope>NUCLEOTIDE SEQUENCE [LARGE SCALE GENOMIC DNA]</scope>
    <source>
        <strain evidence="15 16">USBA 355</strain>
    </source>
</reference>
<evidence type="ECO:0000259" key="14">
    <source>
        <dbReference type="Pfam" id="PF17042"/>
    </source>
</evidence>
<evidence type="ECO:0000256" key="9">
    <source>
        <dbReference type="ARBA" id="ARBA00037335"/>
    </source>
</evidence>
<sequence length="425" mass="43384">MTQPLLFGAIADDLTGAAELASLLVAGGVACPLLTGPAAVARLEAPAVVIGQKSRTAPAAEAVAMTARAAEALLARQARQLFFKYCATFDSTAEGNIGPCADRLMALTGSDRTAFCPAFPEVDRTVYQGHLFVAEQLVSRSPKRFDPLTPMTEPDLVQVLAAQTAQRVGLLPHALLAHGAEAVRARVAAEVAAGVAYFVTDGIDEADLRQVAAATVDWPLMTGGSSVAVYYPALWRSRGWLAETGAPPPLPAVAGGAAVLAGSCAPRTLEQLDAFAGKHPLLQLDLAALAADEARLGPIVEALCAAAARGPVAVATSAGPEAVAAIQQRLGIAGAAALAERVLGRCAEALLESGVRRFLVAGGETSGAVVGALGLDLLTVGAYRGPGIGRAVAETPRHGRVALCLKSGKLGPVEMFERVLGEMAA</sequence>
<dbReference type="AlphaFoldDB" id="A0A1Y6BKV0"/>
<evidence type="ECO:0000256" key="11">
    <source>
        <dbReference type="ARBA" id="ARBA00039461"/>
    </source>
</evidence>
<evidence type="ECO:0000313" key="16">
    <source>
        <dbReference type="Proteomes" id="UP000192917"/>
    </source>
</evidence>
<comment type="function">
    <text evidence="9">Catalyzes the ATP-dependent phosphorylation of 3-oxo-tetronate to 3-oxo-tetronate 4-phosphate.</text>
</comment>
<dbReference type="NCBIfam" id="NF043035">
    <property type="entry name" value="OxoTetrKin"/>
    <property type="match status" value="1"/>
</dbReference>
<dbReference type="Pfam" id="PF07005">
    <property type="entry name" value="SBD_N"/>
    <property type="match status" value="1"/>
</dbReference>
<dbReference type="GO" id="GO:0016301">
    <property type="term" value="F:kinase activity"/>
    <property type="evidence" value="ECO:0007669"/>
    <property type="project" value="UniProtKB-KW"/>
</dbReference>
<dbReference type="RefSeq" id="WP_085122516.1">
    <property type="nucleotide sequence ID" value="NZ_FWZX01000006.1"/>
</dbReference>
<evidence type="ECO:0000256" key="10">
    <source>
        <dbReference type="ARBA" id="ARBA00039095"/>
    </source>
</evidence>
<dbReference type="SUPFAM" id="SSF142764">
    <property type="entry name" value="YgbK-like"/>
    <property type="match status" value="1"/>
</dbReference>
<evidence type="ECO:0000256" key="7">
    <source>
        <dbReference type="ARBA" id="ARBA00035898"/>
    </source>
</evidence>
<dbReference type="Gene3D" id="3.40.980.20">
    <property type="entry name" value="Four-carbon acid sugar kinase, nucleotide binding domain"/>
    <property type="match status" value="1"/>
</dbReference>
<evidence type="ECO:0000256" key="12">
    <source>
        <dbReference type="ARBA" id="ARBA00041377"/>
    </source>
</evidence>
<name>A0A1Y6BKV0_9PROT</name>
<gene>
    <name evidence="15" type="ORF">SAMN05428998_10666</name>
</gene>
<evidence type="ECO:0000313" key="15">
    <source>
        <dbReference type="EMBL" id="SMF16791.1"/>
    </source>
</evidence>
<dbReference type="EMBL" id="FWZX01000006">
    <property type="protein sequence ID" value="SMF16791.1"/>
    <property type="molecule type" value="Genomic_DNA"/>
</dbReference>
<dbReference type="GO" id="GO:0005524">
    <property type="term" value="F:ATP binding"/>
    <property type="evidence" value="ECO:0007669"/>
    <property type="project" value="UniProtKB-KW"/>
</dbReference>
<dbReference type="Gene3D" id="3.40.50.10840">
    <property type="entry name" value="Putative sugar-binding, N-terminal domain"/>
    <property type="match status" value="1"/>
</dbReference>
<feature type="domain" description="Four-carbon acid sugar kinase N-terminal" evidence="13">
    <location>
        <begin position="8"/>
        <end position="228"/>
    </location>
</feature>
<dbReference type="InterPro" id="IPR031475">
    <property type="entry name" value="NBD_C"/>
</dbReference>
<keyword evidence="6" id="KW-0119">Carbohydrate metabolism</keyword>
<evidence type="ECO:0000256" key="6">
    <source>
        <dbReference type="ARBA" id="ARBA00023277"/>
    </source>
</evidence>
<evidence type="ECO:0000256" key="3">
    <source>
        <dbReference type="ARBA" id="ARBA00022741"/>
    </source>
</evidence>
<evidence type="ECO:0000256" key="5">
    <source>
        <dbReference type="ARBA" id="ARBA00022840"/>
    </source>
</evidence>
<comment type="catalytic activity">
    <reaction evidence="8">
        <text>3-dehydro-D-erythronate + ATP = 3-dehydro-4-O-phospho-D-erythronate + ADP + H(+)</text>
        <dbReference type="Rhea" id="RHEA:52556"/>
        <dbReference type="ChEBI" id="CHEBI:15378"/>
        <dbReference type="ChEBI" id="CHEBI:30616"/>
        <dbReference type="ChEBI" id="CHEBI:57958"/>
        <dbReference type="ChEBI" id="CHEBI:136593"/>
        <dbReference type="ChEBI" id="CHEBI:456216"/>
        <dbReference type="EC" id="2.7.1.217"/>
    </reaction>
</comment>
<keyword evidence="2" id="KW-0808">Transferase</keyword>
<dbReference type="InterPro" id="IPR037051">
    <property type="entry name" value="4-carb_acid_sugar_kinase_N_sf"/>
</dbReference>
<proteinExistence type="inferred from homology"/>
<keyword evidence="3" id="KW-0547">Nucleotide-binding</keyword>
<accession>A0A1Y6BKV0</accession>
<keyword evidence="5" id="KW-0067">ATP-binding</keyword>
<dbReference type="Pfam" id="PF17042">
    <property type="entry name" value="NBD_C"/>
    <property type="match status" value="1"/>
</dbReference>
<evidence type="ECO:0000256" key="8">
    <source>
        <dbReference type="ARBA" id="ARBA00036346"/>
    </source>
</evidence>
<dbReference type="Proteomes" id="UP000192917">
    <property type="component" value="Unassembled WGS sequence"/>
</dbReference>
<dbReference type="STRING" id="560819.SAMN05428998_10666"/>
<dbReference type="InterPro" id="IPR010737">
    <property type="entry name" value="4-carb_acid_sugar_kinase_N"/>
</dbReference>
<comment type="similarity">
    <text evidence="1">Belongs to the four-carbon acid sugar kinase family.</text>
</comment>
<evidence type="ECO:0000259" key="13">
    <source>
        <dbReference type="Pfam" id="PF07005"/>
    </source>
</evidence>
<comment type="catalytic activity">
    <reaction evidence="7">
        <text>3-dehydro-L-erythronate + ATP = 3-dehydro-4-O-phospho-L-erythronate + ADP + H(+)</text>
        <dbReference type="Rhea" id="RHEA:52552"/>
        <dbReference type="ChEBI" id="CHEBI:15378"/>
        <dbReference type="ChEBI" id="CHEBI:30616"/>
        <dbReference type="ChEBI" id="CHEBI:136592"/>
        <dbReference type="ChEBI" id="CHEBI:136670"/>
        <dbReference type="ChEBI" id="CHEBI:456216"/>
        <dbReference type="EC" id="2.7.1.217"/>
    </reaction>
</comment>
<keyword evidence="4" id="KW-0418">Kinase</keyword>
<keyword evidence="16" id="KW-1185">Reference proteome</keyword>
<dbReference type="EC" id="2.7.1.217" evidence="10"/>
<dbReference type="InterPro" id="IPR042213">
    <property type="entry name" value="NBD_C_sf"/>
</dbReference>
<feature type="domain" description="Four-carbon acid sugar kinase nucleotide binding" evidence="14">
    <location>
        <begin position="258"/>
        <end position="416"/>
    </location>
</feature>
<evidence type="ECO:0000256" key="2">
    <source>
        <dbReference type="ARBA" id="ARBA00022679"/>
    </source>
</evidence>
<organism evidence="15 16">
    <name type="scientific">Tistlia consotensis USBA 355</name>
    <dbReference type="NCBI Taxonomy" id="560819"/>
    <lineage>
        <taxon>Bacteria</taxon>
        <taxon>Pseudomonadati</taxon>
        <taxon>Pseudomonadota</taxon>
        <taxon>Alphaproteobacteria</taxon>
        <taxon>Rhodospirillales</taxon>
        <taxon>Rhodovibrionaceae</taxon>
        <taxon>Tistlia</taxon>
    </lineage>
</organism>
<dbReference type="InterPro" id="IPR050007">
    <property type="entry name" value="OtnK"/>
</dbReference>